<comment type="caution">
    <text evidence="2">The sequence shown here is derived from an EMBL/GenBank/DDBJ whole genome shotgun (WGS) entry which is preliminary data.</text>
</comment>
<evidence type="ECO:0000313" key="3">
    <source>
        <dbReference type="Proteomes" id="UP000825729"/>
    </source>
</evidence>
<dbReference type="Proteomes" id="UP000825729">
    <property type="component" value="Unassembled WGS sequence"/>
</dbReference>
<dbReference type="AlphaFoldDB" id="A0AAV7E1I1"/>
<dbReference type="EMBL" id="JAINDJ010000007">
    <property type="protein sequence ID" value="KAG9441676.1"/>
    <property type="molecule type" value="Genomic_DNA"/>
</dbReference>
<organism evidence="2 3">
    <name type="scientific">Aristolochia fimbriata</name>
    <name type="common">White veined hardy Dutchman's pipe vine</name>
    <dbReference type="NCBI Taxonomy" id="158543"/>
    <lineage>
        <taxon>Eukaryota</taxon>
        <taxon>Viridiplantae</taxon>
        <taxon>Streptophyta</taxon>
        <taxon>Embryophyta</taxon>
        <taxon>Tracheophyta</taxon>
        <taxon>Spermatophyta</taxon>
        <taxon>Magnoliopsida</taxon>
        <taxon>Magnoliidae</taxon>
        <taxon>Piperales</taxon>
        <taxon>Aristolochiaceae</taxon>
        <taxon>Aristolochia</taxon>
    </lineage>
</organism>
<evidence type="ECO:0000256" key="1">
    <source>
        <dbReference type="SAM" id="MobiDB-lite"/>
    </source>
</evidence>
<reference evidence="2 3" key="1">
    <citation type="submission" date="2021-07" db="EMBL/GenBank/DDBJ databases">
        <title>The Aristolochia fimbriata genome: insights into angiosperm evolution, floral development and chemical biosynthesis.</title>
        <authorList>
            <person name="Jiao Y."/>
        </authorList>
    </citation>
    <scope>NUCLEOTIDE SEQUENCE [LARGE SCALE GENOMIC DNA]</scope>
    <source>
        <strain evidence="2">IBCAS-2021</strain>
        <tissue evidence="2">Leaf</tissue>
    </source>
</reference>
<evidence type="ECO:0000313" key="2">
    <source>
        <dbReference type="EMBL" id="KAG9441676.1"/>
    </source>
</evidence>
<gene>
    <name evidence="2" type="ORF">H6P81_017530</name>
</gene>
<keyword evidence="3" id="KW-1185">Reference proteome</keyword>
<feature type="region of interest" description="Disordered" evidence="1">
    <location>
        <begin position="100"/>
        <end position="119"/>
    </location>
</feature>
<sequence length="119" mass="13137">MLVTMSCCQTSMPLQISVHDLSGNYDQFLREPDIPIDHLLLLCNIFQDSFVKGLDLERFNKLSGFSHESLLPHRQALVTSVTGCQLELQRSVRQEVSAALNRSSGGRVTGVGEESSEDG</sequence>
<name>A0AAV7E1I1_ARIFI</name>
<proteinExistence type="predicted"/>
<protein>
    <submittedName>
        <fullName evidence="2">Uncharacterized protein</fullName>
    </submittedName>
</protein>
<accession>A0AAV7E1I1</accession>